<organism evidence="4 5">
    <name type="scientific">Cryomorpha ignava</name>
    <dbReference type="NCBI Taxonomy" id="101383"/>
    <lineage>
        <taxon>Bacteria</taxon>
        <taxon>Pseudomonadati</taxon>
        <taxon>Bacteroidota</taxon>
        <taxon>Flavobacteriia</taxon>
        <taxon>Flavobacteriales</taxon>
        <taxon>Cryomorphaceae</taxon>
        <taxon>Cryomorpha</taxon>
    </lineage>
</organism>
<dbReference type="AlphaFoldDB" id="A0A7K3WQR7"/>
<name>A0A7K3WQR7_9FLAO</name>
<dbReference type="CDD" id="cd04301">
    <property type="entry name" value="NAT_SF"/>
    <property type="match status" value="1"/>
</dbReference>
<dbReference type="PANTHER" id="PTHR43420">
    <property type="entry name" value="ACETYLTRANSFERASE"/>
    <property type="match status" value="1"/>
</dbReference>
<comment type="caution">
    <text evidence="4">The sequence shown here is derived from an EMBL/GenBank/DDBJ whole genome shotgun (WGS) entry which is preliminary data.</text>
</comment>
<evidence type="ECO:0000256" key="2">
    <source>
        <dbReference type="ARBA" id="ARBA00023315"/>
    </source>
</evidence>
<dbReference type="EMBL" id="JAAGVY010000010">
    <property type="protein sequence ID" value="NEN23371.1"/>
    <property type="molecule type" value="Genomic_DNA"/>
</dbReference>
<gene>
    <name evidence="4" type="ORF">G3O08_07650</name>
</gene>
<dbReference type="GO" id="GO:0016747">
    <property type="term" value="F:acyltransferase activity, transferring groups other than amino-acyl groups"/>
    <property type="evidence" value="ECO:0007669"/>
    <property type="project" value="InterPro"/>
</dbReference>
<evidence type="ECO:0000259" key="3">
    <source>
        <dbReference type="PROSITE" id="PS51186"/>
    </source>
</evidence>
<keyword evidence="5" id="KW-1185">Reference proteome</keyword>
<dbReference type="InterPro" id="IPR016181">
    <property type="entry name" value="Acyl_CoA_acyltransferase"/>
</dbReference>
<dbReference type="Proteomes" id="UP000486602">
    <property type="component" value="Unassembled WGS sequence"/>
</dbReference>
<reference evidence="4 5" key="1">
    <citation type="submission" date="2020-02" db="EMBL/GenBank/DDBJ databases">
        <title>Out from the shadows clarifying the taxonomy of the family Cryomorphaceae and related taxa by utilizing the GTDB taxonomic framework.</title>
        <authorList>
            <person name="Bowman J.P."/>
        </authorList>
    </citation>
    <scope>NUCLEOTIDE SEQUENCE [LARGE SCALE GENOMIC DNA]</scope>
    <source>
        <strain evidence="4 5">QSSC 1-22</strain>
    </source>
</reference>
<sequence>MSEIKSDTKPKIEITYLNSINTPTFLQEKEVVDFLFKHLEKYGDPKPHIQMAIDYACSSHKGKGGFVVIGRLKGEIVGAVVINQTGMTGYIPENILVYIAVDGAVRGMGIGKQLMDQTIDLAKGDIALHVEADNPAKKLYERLGFTNKYLEMRFKK</sequence>
<protein>
    <submittedName>
        <fullName evidence="4">GNAT family N-acetyltransferase</fullName>
    </submittedName>
</protein>
<accession>A0A7K3WQR7</accession>
<evidence type="ECO:0000313" key="5">
    <source>
        <dbReference type="Proteomes" id="UP000486602"/>
    </source>
</evidence>
<dbReference type="InterPro" id="IPR000182">
    <property type="entry name" value="GNAT_dom"/>
</dbReference>
<evidence type="ECO:0000313" key="4">
    <source>
        <dbReference type="EMBL" id="NEN23371.1"/>
    </source>
</evidence>
<evidence type="ECO:0000256" key="1">
    <source>
        <dbReference type="ARBA" id="ARBA00022679"/>
    </source>
</evidence>
<dbReference type="SUPFAM" id="SSF55729">
    <property type="entry name" value="Acyl-CoA N-acyltransferases (Nat)"/>
    <property type="match status" value="1"/>
</dbReference>
<dbReference type="PROSITE" id="PS51186">
    <property type="entry name" value="GNAT"/>
    <property type="match status" value="1"/>
</dbReference>
<keyword evidence="1 4" id="KW-0808">Transferase</keyword>
<dbReference type="InterPro" id="IPR050680">
    <property type="entry name" value="YpeA/RimI_acetyltransf"/>
</dbReference>
<proteinExistence type="predicted"/>
<dbReference type="PANTHER" id="PTHR43420:SF12">
    <property type="entry name" value="N-ACETYLTRANSFERASE DOMAIN-CONTAINING PROTEIN"/>
    <property type="match status" value="1"/>
</dbReference>
<dbReference type="Pfam" id="PF00583">
    <property type="entry name" value="Acetyltransf_1"/>
    <property type="match status" value="1"/>
</dbReference>
<dbReference type="RefSeq" id="WP_163284529.1">
    <property type="nucleotide sequence ID" value="NZ_JAAGVY010000010.1"/>
</dbReference>
<dbReference type="Gene3D" id="3.40.630.30">
    <property type="match status" value="1"/>
</dbReference>
<feature type="domain" description="N-acetyltransferase" evidence="3">
    <location>
        <begin position="23"/>
        <end position="156"/>
    </location>
</feature>
<keyword evidence="2" id="KW-0012">Acyltransferase</keyword>